<protein>
    <submittedName>
        <fullName evidence="1">Uncharacterized protein</fullName>
    </submittedName>
</protein>
<gene>
    <name evidence="1" type="ORF">SVIM_LOCUS7470</name>
</gene>
<organism evidence="1">
    <name type="scientific">Salix viminalis</name>
    <name type="common">Common osier</name>
    <name type="synonym">Basket willow</name>
    <dbReference type="NCBI Taxonomy" id="40686"/>
    <lineage>
        <taxon>Eukaryota</taxon>
        <taxon>Viridiplantae</taxon>
        <taxon>Streptophyta</taxon>
        <taxon>Embryophyta</taxon>
        <taxon>Tracheophyta</taxon>
        <taxon>Spermatophyta</taxon>
        <taxon>Magnoliopsida</taxon>
        <taxon>eudicotyledons</taxon>
        <taxon>Gunneridae</taxon>
        <taxon>Pentapetalae</taxon>
        <taxon>rosids</taxon>
        <taxon>fabids</taxon>
        <taxon>Malpighiales</taxon>
        <taxon>Salicaceae</taxon>
        <taxon>Saliceae</taxon>
        <taxon>Salix</taxon>
    </lineage>
</organism>
<dbReference type="PANTHER" id="PTHR48453">
    <property type="entry name" value="CCHC-TYPE DOMAIN-CONTAINING PROTEIN"/>
    <property type="match status" value="1"/>
</dbReference>
<proteinExistence type="predicted"/>
<sequence>MPRHSDPMQVGEWKFVVLVKCCKSTCKVTSIRDLLVCHHCFDKAFDKFYDMYTATWIKFLLFYAGRLNQYLYFLIAGKELGFPLSPALFAVKITLNAQEGTMPNQIGGVQSCQAEKFHSSIADFMGRYAV</sequence>
<dbReference type="EMBL" id="CAADRP010000001">
    <property type="protein sequence ID" value="VFU20669.1"/>
    <property type="molecule type" value="Genomic_DNA"/>
</dbReference>
<reference evidence="1" key="1">
    <citation type="submission" date="2019-03" db="EMBL/GenBank/DDBJ databases">
        <authorList>
            <person name="Mank J."/>
            <person name="Almeida P."/>
        </authorList>
    </citation>
    <scope>NUCLEOTIDE SEQUENCE</scope>
    <source>
        <strain evidence="1">78183</strain>
    </source>
</reference>
<dbReference type="AlphaFoldDB" id="A0A6N2JZW8"/>
<accession>A0A6N2JZW8</accession>
<dbReference type="PANTHER" id="PTHR48453:SF1">
    <property type="entry name" value="CCHC-TYPE DOMAIN-CONTAINING PROTEIN"/>
    <property type="match status" value="1"/>
</dbReference>
<evidence type="ECO:0000313" key="1">
    <source>
        <dbReference type="EMBL" id="VFU20669.1"/>
    </source>
</evidence>
<name>A0A6N2JZW8_SALVM</name>